<accession>A0ABQ3M2S0</accession>
<evidence type="ECO:0000313" key="2">
    <source>
        <dbReference type="Proteomes" id="UP000605568"/>
    </source>
</evidence>
<name>A0ABQ3M2S0_9PSEU</name>
<evidence type="ECO:0008006" key="3">
    <source>
        <dbReference type="Google" id="ProtNLM"/>
    </source>
</evidence>
<evidence type="ECO:0000313" key="1">
    <source>
        <dbReference type="EMBL" id="GHH30336.1"/>
    </source>
</evidence>
<proteinExistence type="predicted"/>
<dbReference type="EMBL" id="BNAR01000001">
    <property type="protein sequence ID" value="GHH30336.1"/>
    <property type="molecule type" value="Genomic_DNA"/>
</dbReference>
<gene>
    <name evidence="1" type="ORF">GCM10017774_07810</name>
</gene>
<comment type="caution">
    <text evidence="1">The sequence shown here is derived from an EMBL/GenBank/DDBJ whole genome shotgun (WGS) entry which is preliminary data.</text>
</comment>
<reference evidence="2" key="1">
    <citation type="journal article" date="2019" name="Int. J. Syst. Evol. Microbiol.">
        <title>The Global Catalogue of Microorganisms (GCM) 10K type strain sequencing project: providing services to taxonomists for standard genome sequencing and annotation.</title>
        <authorList>
            <consortium name="The Broad Institute Genomics Platform"/>
            <consortium name="The Broad Institute Genome Sequencing Center for Infectious Disease"/>
            <person name="Wu L."/>
            <person name="Ma J."/>
        </authorList>
    </citation>
    <scope>NUCLEOTIDE SEQUENCE [LARGE SCALE GENOMIC DNA]</scope>
    <source>
        <strain evidence="2">CGMCC 4.7367</strain>
    </source>
</reference>
<organism evidence="1 2">
    <name type="scientific">Lentzea cavernae</name>
    <dbReference type="NCBI Taxonomy" id="2020703"/>
    <lineage>
        <taxon>Bacteria</taxon>
        <taxon>Bacillati</taxon>
        <taxon>Actinomycetota</taxon>
        <taxon>Actinomycetes</taxon>
        <taxon>Pseudonocardiales</taxon>
        <taxon>Pseudonocardiaceae</taxon>
        <taxon>Lentzea</taxon>
    </lineage>
</organism>
<protein>
    <recommendedName>
        <fullName evidence="3">Secreted protein</fullName>
    </recommendedName>
</protein>
<dbReference type="Proteomes" id="UP000605568">
    <property type="component" value="Unassembled WGS sequence"/>
</dbReference>
<keyword evidence="2" id="KW-1185">Reference proteome</keyword>
<sequence length="97" mass="9490">MLLPGGVVVTIVTVWDVDVRGGGGGCGAATGEPGTAVPQPATRAASSTTACLAEGMAGTLSGPGGLGYRSGERRPEAEVVLLQVVFASDLASIDAFS</sequence>